<gene>
    <name evidence="11" type="primary">cheB_4</name>
    <name evidence="11" type="ORF">BACCIP111895_03026</name>
</gene>
<evidence type="ECO:0000256" key="2">
    <source>
        <dbReference type="ARBA" id="ARBA00022490"/>
    </source>
</evidence>
<dbReference type="SMART" id="SM00448">
    <property type="entry name" value="REC"/>
    <property type="match status" value="1"/>
</dbReference>
<organism evidence="11 12">
    <name type="scientific">Neobacillus rhizosphaerae</name>
    <dbReference type="NCBI Taxonomy" id="2880965"/>
    <lineage>
        <taxon>Bacteria</taxon>
        <taxon>Bacillati</taxon>
        <taxon>Bacillota</taxon>
        <taxon>Bacilli</taxon>
        <taxon>Bacillales</taxon>
        <taxon>Bacillaceae</taxon>
        <taxon>Neobacillus</taxon>
    </lineage>
</organism>
<dbReference type="InterPro" id="IPR009057">
    <property type="entry name" value="Homeodomain-like_sf"/>
</dbReference>
<dbReference type="EC" id="3.5.1.44" evidence="11"/>
<feature type="modified residue" description="4-aspartylphosphate" evidence="8">
    <location>
        <position position="60"/>
    </location>
</feature>
<dbReference type="CDD" id="cd17536">
    <property type="entry name" value="REC_YesN-like"/>
    <property type="match status" value="1"/>
</dbReference>
<evidence type="ECO:0000256" key="6">
    <source>
        <dbReference type="ARBA" id="ARBA00023125"/>
    </source>
</evidence>
<keyword evidence="7" id="KW-0804">Transcription</keyword>
<dbReference type="Gene3D" id="3.40.50.2300">
    <property type="match status" value="1"/>
</dbReference>
<accession>A0ABM9EUE7</accession>
<comment type="subcellular location">
    <subcellularLocation>
        <location evidence="1">Cytoplasm</location>
    </subcellularLocation>
</comment>
<dbReference type="InterPro" id="IPR018062">
    <property type="entry name" value="HTH_AraC-typ_CS"/>
</dbReference>
<dbReference type="RefSeq" id="WP_248736112.1">
    <property type="nucleotide sequence ID" value="NZ_CALBWS010000020.1"/>
</dbReference>
<keyword evidence="6" id="KW-0238">DNA-binding</keyword>
<dbReference type="InterPro" id="IPR051552">
    <property type="entry name" value="HptR"/>
</dbReference>
<feature type="domain" description="Response regulatory" evidence="10">
    <location>
        <begin position="8"/>
        <end position="125"/>
    </location>
</feature>
<keyword evidence="3 8" id="KW-0597">Phosphoprotein</keyword>
<evidence type="ECO:0000313" key="11">
    <source>
        <dbReference type="EMBL" id="CAH2715842.1"/>
    </source>
</evidence>
<keyword evidence="2" id="KW-0963">Cytoplasm</keyword>
<comment type="caution">
    <text evidence="11">The sequence shown here is derived from an EMBL/GenBank/DDBJ whole genome shotgun (WGS) entry which is preliminary data.</text>
</comment>
<evidence type="ECO:0000256" key="5">
    <source>
        <dbReference type="ARBA" id="ARBA00023015"/>
    </source>
</evidence>
<dbReference type="PANTHER" id="PTHR42713:SF3">
    <property type="entry name" value="TRANSCRIPTIONAL REGULATORY PROTEIN HPTR"/>
    <property type="match status" value="1"/>
</dbReference>
<reference evidence="11" key="1">
    <citation type="submission" date="2022-04" db="EMBL/GenBank/DDBJ databases">
        <authorList>
            <person name="Criscuolo A."/>
        </authorList>
    </citation>
    <scope>NUCLEOTIDE SEQUENCE</scope>
    <source>
        <strain evidence="11">CIP111895</strain>
    </source>
</reference>
<keyword evidence="12" id="KW-1185">Reference proteome</keyword>
<dbReference type="PANTHER" id="PTHR42713">
    <property type="entry name" value="HISTIDINE KINASE-RELATED"/>
    <property type="match status" value="1"/>
</dbReference>
<dbReference type="PROSITE" id="PS50110">
    <property type="entry name" value="RESPONSE_REGULATORY"/>
    <property type="match status" value="1"/>
</dbReference>
<evidence type="ECO:0000256" key="3">
    <source>
        <dbReference type="ARBA" id="ARBA00022553"/>
    </source>
</evidence>
<evidence type="ECO:0000256" key="1">
    <source>
        <dbReference type="ARBA" id="ARBA00004496"/>
    </source>
</evidence>
<dbReference type="Pfam" id="PF00072">
    <property type="entry name" value="Response_reg"/>
    <property type="match status" value="1"/>
</dbReference>
<dbReference type="Pfam" id="PF12833">
    <property type="entry name" value="HTH_18"/>
    <property type="match status" value="1"/>
</dbReference>
<evidence type="ECO:0000259" key="9">
    <source>
        <dbReference type="PROSITE" id="PS01124"/>
    </source>
</evidence>
<dbReference type="InterPro" id="IPR018060">
    <property type="entry name" value="HTH_AraC"/>
</dbReference>
<dbReference type="InterPro" id="IPR001789">
    <property type="entry name" value="Sig_transdc_resp-reg_receiver"/>
</dbReference>
<keyword evidence="5" id="KW-0805">Transcription regulation</keyword>
<sequence>MMKMATIKVLIVDDDTIVRRGLRATVDWEKFGMTVVADAPNGKRGWEEFLNHQPDIVITDIVMPEEGGLEFSRKVKAHAPKTKILLLSCHKDFEYAQAGLKLGASGYLLKTVFDDQELNHFLTTFQKEILETPKKVDTVFPGFQECFLLWLSGYKNDFEQRLEELFSDKWKWMNDPYFAYFVQNMPPSGQEIFHQSTKFVALTFGTNLTYFFIDESFHQEFLAHLTETSVAHPDLNWIHAGPLSGKEEWMKSVRGFHHAQRKEGLLHHYPMVILQAVEYIVRNLSNPMTVSDIAEEVGMSRSHLSTLFKKKMGDSVHSFIEKKRLQLSKQLLNGSSVNIQEIGEQIGIQDAKYFSKWFKRCTGFPPSYYRIQQKDDDQLTK</sequence>
<keyword evidence="4" id="KW-0902">Two-component regulatory system</keyword>
<dbReference type="InterPro" id="IPR011006">
    <property type="entry name" value="CheY-like_superfamily"/>
</dbReference>
<proteinExistence type="predicted"/>
<dbReference type="EMBL" id="CALBWS010000020">
    <property type="protein sequence ID" value="CAH2715842.1"/>
    <property type="molecule type" value="Genomic_DNA"/>
</dbReference>
<evidence type="ECO:0000256" key="7">
    <source>
        <dbReference type="ARBA" id="ARBA00023163"/>
    </source>
</evidence>
<name>A0ABM9EUE7_9BACI</name>
<dbReference type="PROSITE" id="PS01124">
    <property type="entry name" value="HTH_ARAC_FAMILY_2"/>
    <property type="match status" value="1"/>
</dbReference>
<dbReference type="GO" id="GO:0050568">
    <property type="term" value="F:protein-glutamine glutaminase activity"/>
    <property type="evidence" value="ECO:0007669"/>
    <property type="project" value="UniProtKB-EC"/>
</dbReference>
<dbReference type="PROSITE" id="PS00041">
    <property type="entry name" value="HTH_ARAC_FAMILY_1"/>
    <property type="match status" value="1"/>
</dbReference>
<dbReference type="SUPFAM" id="SSF46689">
    <property type="entry name" value="Homeodomain-like"/>
    <property type="match status" value="2"/>
</dbReference>
<protein>
    <submittedName>
        <fullName evidence="11">Protein-glutamate methylesterase/protein-glutamine glutaminase</fullName>
        <ecNumber evidence="11">3.5.1.44</ecNumber>
    </submittedName>
</protein>
<evidence type="ECO:0000256" key="8">
    <source>
        <dbReference type="PROSITE-ProRule" id="PRU00169"/>
    </source>
</evidence>
<keyword evidence="11" id="KW-0378">Hydrolase</keyword>
<dbReference type="SMART" id="SM00342">
    <property type="entry name" value="HTH_ARAC"/>
    <property type="match status" value="1"/>
</dbReference>
<evidence type="ECO:0000256" key="4">
    <source>
        <dbReference type="ARBA" id="ARBA00023012"/>
    </source>
</evidence>
<feature type="domain" description="HTH araC/xylS-type" evidence="9">
    <location>
        <begin position="274"/>
        <end position="372"/>
    </location>
</feature>
<dbReference type="SUPFAM" id="SSF52172">
    <property type="entry name" value="CheY-like"/>
    <property type="match status" value="1"/>
</dbReference>
<evidence type="ECO:0000259" key="10">
    <source>
        <dbReference type="PROSITE" id="PS50110"/>
    </source>
</evidence>
<dbReference type="Gene3D" id="1.10.10.60">
    <property type="entry name" value="Homeodomain-like"/>
    <property type="match status" value="2"/>
</dbReference>
<dbReference type="Proteomes" id="UP000838308">
    <property type="component" value="Unassembled WGS sequence"/>
</dbReference>
<evidence type="ECO:0000313" key="12">
    <source>
        <dbReference type="Proteomes" id="UP000838308"/>
    </source>
</evidence>